<feature type="compositionally biased region" description="Basic and acidic residues" evidence="1">
    <location>
        <begin position="25"/>
        <end position="37"/>
    </location>
</feature>
<dbReference type="PROSITE" id="PS51257">
    <property type="entry name" value="PROKAR_LIPOPROTEIN"/>
    <property type="match status" value="1"/>
</dbReference>
<proteinExistence type="predicted"/>
<evidence type="ECO:0000313" key="4">
    <source>
        <dbReference type="Proteomes" id="UP001203687"/>
    </source>
</evidence>
<evidence type="ECO:0000256" key="2">
    <source>
        <dbReference type="SAM" id="SignalP"/>
    </source>
</evidence>
<comment type="caution">
    <text evidence="3">The sequence shown here is derived from an EMBL/GenBank/DDBJ whole genome shotgun (WGS) entry which is preliminary data.</text>
</comment>
<reference evidence="3" key="1">
    <citation type="submission" date="2022-04" db="EMBL/GenBank/DDBJ databases">
        <authorList>
            <person name="Ren T."/>
        </authorList>
    </citation>
    <scope>NUCLEOTIDE SEQUENCE</scope>
    <source>
        <strain evidence="3">F63249</strain>
    </source>
</reference>
<evidence type="ECO:0000256" key="1">
    <source>
        <dbReference type="SAM" id="MobiDB-lite"/>
    </source>
</evidence>
<evidence type="ECO:0000313" key="3">
    <source>
        <dbReference type="EMBL" id="MCK8481860.1"/>
    </source>
</evidence>
<dbReference type="EMBL" id="JALPQF010000016">
    <property type="protein sequence ID" value="MCK8481860.1"/>
    <property type="molecule type" value="Genomic_DNA"/>
</dbReference>
<keyword evidence="2" id="KW-0732">Signal</keyword>
<gene>
    <name evidence="3" type="ORF">MUY34_14600</name>
</gene>
<dbReference type="Proteomes" id="UP001203687">
    <property type="component" value="Unassembled WGS sequence"/>
</dbReference>
<dbReference type="Gene3D" id="1.20.120.20">
    <property type="entry name" value="Apolipoprotein"/>
    <property type="match status" value="1"/>
</dbReference>
<organism evidence="3 4">
    <name type="scientific">Psychroserpens algicola</name>
    <dbReference type="NCBI Taxonomy" id="1719034"/>
    <lineage>
        <taxon>Bacteria</taxon>
        <taxon>Pseudomonadati</taxon>
        <taxon>Bacteroidota</taxon>
        <taxon>Flavobacteriia</taxon>
        <taxon>Flavobacteriales</taxon>
        <taxon>Flavobacteriaceae</taxon>
        <taxon>Psychroserpens</taxon>
    </lineage>
</organism>
<keyword evidence="4" id="KW-1185">Reference proteome</keyword>
<feature type="region of interest" description="Disordered" evidence="1">
    <location>
        <begin position="25"/>
        <end position="53"/>
    </location>
</feature>
<feature type="chain" id="PRO_5045130442" description="YtxH domain-containing protein" evidence="2">
    <location>
        <begin position="20"/>
        <end position="71"/>
    </location>
</feature>
<feature type="signal peptide" evidence="2">
    <location>
        <begin position="1"/>
        <end position="19"/>
    </location>
</feature>
<sequence>MKKILVAFLFLFTISTVFTGCRDEKTPEEKVESAIEDVKDDIEDASDDVKDAAEDLQDEIEEAAEEAGDDN</sequence>
<dbReference type="RefSeq" id="WP_248413666.1">
    <property type="nucleotide sequence ID" value="NZ_JALPQF010000016.1"/>
</dbReference>
<name>A0ABT0HBZ0_9FLAO</name>
<protein>
    <recommendedName>
        <fullName evidence="5">YtxH domain-containing protein</fullName>
    </recommendedName>
</protein>
<accession>A0ABT0HBZ0</accession>
<evidence type="ECO:0008006" key="5">
    <source>
        <dbReference type="Google" id="ProtNLM"/>
    </source>
</evidence>